<protein>
    <submittedName>
        <fullName evidence="2">Ovule protein</fullName>
    </submittedName>
</protein>
<evidence type="ECO:0000313" key="1">
    <source>
        <dbReference type="Proteomes" id="UP000095285"/>
    </source>
</evidence>
<dbReference type="AlphaFoldDB" id="A0A1I7V7Y2"/>
<name>A0A1I7V7Y2_LOALO</name>
<organism evidence="1 2">
    <name type="scientific">Loa loa</name>
    <name type="common">Eye worm</name>
    <name type="synonym">Filaria loa</name>
    <dbReference type="NCBI Taxonomy" id="7209"/>
    <lineage>
        <taxon>Eukaryota</taxon>
        <taxon>Metazoa</taxon>
        <taxon>Ecdysozoa</taxon>
        <taxon>Nematoda</taxon>
        <taxon>Chromadorea</taxon>
        <taxon>Rhabditida</taxon>
        <taxon>Spirurina</taxon>
        <taxon>Spiruromorpha</taxon>
        <taxon>Filarioidea</taxon>
        <taxon>Onchocercidae</taxon>
        <taxon>Loa</taxon>
    </lineage>
</organism>
<dbReference type="Proteomes" id="UP000095285">
    <property type="component" value="Unassembled WGS sequence"/>
</dbReference>
<reference evidence="2" key="2">
    <citation type="submission" date="2016-11" db="UniProtKB">
        <authorList>
            <consortium name="WormBaseParasite"/>
        </authorList>
    </citation>
    <scope>IDENTIFICATION</scope>
</reference>
<dbReference type="WBParaSite" id="EN70_10845">
    <property type="protein sequence ID" value="EN70_10845"/>
    <property type="gene ID" value="EN70_10845"/>
</dbReference>
<reference evidence="1" key="1">
    <citation type="submission" date="2012-04" db="EMBL/GenBank/DDBJ databases">
        <title>The Genome Sequence of Loa loa.</title>
        <authorList>
            <consortium name="The Broad Institute Genome Sequencing Platform"/>
            <consortium name="Broad Institute Genome Sequencing Center for Infectious Disease"/>
            <person name="Nutman T.B."/>
            <person name="Fink D.L."/>
            <person name="Russ C."/>
            <person name="Young S."/>
            <person name="Zeng Q."/>
            <person name="Gargeya S."/>
            <person name="Alvarado L."/>
            <person name="Berlin A."/>
            <person name="Chapman S.B."/>
            <person name="Chen Z."/>
            <person name="Freedman E."/>
            <person name="Gellesch M."/>
            <person name="Goldberg J."/>
            <person name="Griggs A."/>
            <person name="Gujja S."/>
            <person name="Heilman E.R."/>
            <person name="Heiman D."/>
            <person name="Howarth C."/>
            <person name="Mehta T."/>
            <person name="Neiman D."/>
            <person name="Pearson M."/>
            <person name="Roberts A."/>
            <person name="Saif S."/>
            <person name="Shea T."/>
            <person name="Shenoy N."/>
            <person name="Sisk P."/>
            <person name="Stolte C."/>
            <person name="Sykes S."/>
            <person name="White J."/>
            <person name="Yandava C."/>
            <person name="Haas B."/>
            <person name="Henn M.R."/>
            <person name="Nusbaum C."/>
            <person name="Birren B."/>
        </authorList>
    </citation>
    <scope>NUCLEOTIDE SEQUENCE [LARGE SCALE GENOMIC DNA]</scope>
</reference>
<sequence length="62" mass="6987">MEKQQNVRKKLQTSTASFCNIHDNPSCLIRSRTNSGNSCCDTSLTALSPSYHLRNWELDPST</sequence>
<evidence type="ECO:0000313" key="2">
    <source>
        <dbReference type="WBParaSite" id="EN70_10845"/>
    </source>
</evidence>
<keyword evidence="1" id="KW-1185">Reference proteome</keyword>
<accession>A0A1I7V7Y2</accession>
<proteinExistence type="predicted"/>